<dbReference type="PANTHER" id="PTHR47055:SF2">
    <property type="entry name" value="PIGGYBAC TRANSPOSABLE ELEMENT-DERIVED PROTEIN 2-RELATED"/>
    <property type="match status" value="1"/>
</dbReference>
<dbReference type="EMBL" id="OE843012">
    <property type="protein sequence ID" value="CAD7602018.1"/>
    <property type="molecule type" value="Genomic_DNA"/>
</dbReference>
<protein>
    <recommendedName>
        <fullName evidence="2">PiggyBac transposable element-derived protein domain-containing protein</fullName>
    </recommendedName>
</protein>
<feature type="domain" description="PiggyBac transposable element-derived protein" evidence="2">
    <location>
        <begin position="22"/>
        <end position="287"/>
    </location>
</feature>
<feature type="region of interest" description="Disordered" evidence="1">
    <location>
        <begin position="520"/>
        <end position="543"/>
    </location>
</feature>
<sequence>MDLPLAPEPTWEQPEWLQNNYSPVEIFEMFFDNEVLELIVNCSNNYAFQKGNIKFKVTIIEIKVFLGILLLSGYCSVPRYRMYWETSSDTHNEAVSKAMSRNTFEDILKYLHECDNLTLDENDKFGKVRPLWLLLNKRWLHAFPKDANVSIDEAMVPYYGRHGAKQHIHHKPILLATNRLGYLVQGEPYQGASTGNTHPELGVGGSVVIDLVDKLPHGQYSIYIDNFFTSVRLLEELKSKGHYCTGTIRSNRIEKASLEEASTLKKKTDSTKTSRLNQVNVRMKKWYWQMIMFPLNASVNNAWQLYRLTSKGKEDKLDLLGFTRFTVQTYLSKYSIRVAPGPSPKRLKKTMELYKTSGGTFTKQLDDEGAKLMALLKPQFVPLVNLSDSDAGYHFELPGEEQVEKVVLPLMIESLVTTDTLMSAGTVLPNLAGNSLSGPSQGRNIEPCYDKNPGSGEALAPLPDVSSRRKGRSGWWNRRGREGEYHWCSEESPVRDLRYNFKQKSVEDNSKAFTQVFNAPVSSGETKASLETRGPGETWKGEA</sequence>
<organism evidence="3">
    <name type="scientific">Timema genevievae</name>
    <name type="common">Walking stick</name>
    <dbReference type="NCBI Taxonomy" id="629358"/>
    <lineage>
        <taxon>Eukaryota</taxon>
        <taxon>Metazoa</taxon>
        <taxon>Ecdysozoa</taxon>
        <taxon>Arthropoda</taxon>
        <taxon>Hexapoda</taxon>
        <taxon>Insecta</taxon>
        <taxon>Pterygota</taxon>
        <taxon>Neoptera</taxon>
        <taxon>Polyneoptera</taxon>
        <taxon>Phasmatodea</taxon>
        <taxon>Timematodea</taxon>
        <taxon>Timematoidea</taxon>
        <taxon>Timematidae</taxon>
        <taxon>Timema</taxon>
    </lineage>
</organism>
<dbReference type="GO" id="GO:0043565">
    <property type="term" value="F:sequence-specific DNA binding"/>
    <property type="evidence" value="ECO:0007669"/>
    <property type="project" value="TreeGrafter"/>
</dbReference>
<evidence type="ECO:0000259" key="2">
    <source>
        <dbReference type="Pfam" id="PF13843"/>
    </source>
</evidence>
<dbReference type="AlphaFoldDB" id="A0A7R9K3P6"/>
<dbReference type="InterPro" id="IPR052638">
    <property type="entry name" value="PiggyBac_TE-derived"/>
</dbReference>
<reference evidence="3" key="1">
    <citation type="submission" date="2020-11" db="EMBL/GenBank/DDBJ databases">
        <authorList>
            <person name="Tran Van P."/>
        </authorList>
    </citation>
    <scope>NUCLEOTIDE SEQUENCE</scope>
</reference>
<dbReference type="InterPro" id="IPR029526">
    <property type="entry name" value="PGBD"/>
</dbReference>
<gene>
    <name evidence="3" type="ORF">TGEB3V08_LOCUS8176</name>
</gene>
<name>A0A7R9K3P6_TIMGE</name>
<proteinExistence type="predicted"/>
<feature type="region of interest" description="Disordered" evidence="1">
    <location>
        <begin position="452"/>
        <end position="475"/>
    </location>
</feature>
<accession>A0A7R9K3P6</accession>
<dbReference type="PANTHER" id="PTHR47055">
    <property type="entry name" value="DDE_TNP_1_7 DOMAIN-CONTAINING PROTEIN"/>
    <property type="match status" value="1"/>
</dbReference>
<evidence type="ECO:0000256" key="1">
    <source>
        <dbReference type="SAM" id="MobiDB-lite"/>
    </source>
</evidence>
<dbReference type="Pfam" id="PF13843">
    <property type="entry name" value="DDE_Tnp_1_7"/>
    <property type="match status" value="1"/>
</dbReference>
<evidence type="ECO:0000313" key="3">
    <source>
        <dbReference type="EMBL" id="CAD7602018.1"/>
    </source>
</evidence>